<dbReference type="PANTHER" id="PTHR35400">
    <property type="entry name" value="SLR1083 PROTEIN"/>
    <property type="match status" value="1"/>
</dbReference>
<dbReference type="Proteomes" id="UP001236014">
    <property type="component" value="Chromosome"/>
</dbReference>
<dbReference type="RefSeq" id="WP_285971146.1">
    <property type="nucleotide sequence ID" value="NZ_CP127294.1"/>
</dbReference>
<dbReference type="PANTHER" id="PTHR35400:SF3">
    <property type="entry name" value="SLL1072 PROTEIN"/>
    <property type="match status" value="1"/>
</dbReference>
<keyword evidence="2" id="KW-0255">Endonuclease</keyword>
<accession>A0A9Y2MZ29</accession>
<dbReference type="AlphaFoldDB" id="A0A9Y2MZ29"/>
<evidence type="ECO:0000313" key="2">
    <source>
        <dbReference type="EMBL" id="WIX80517.1"/>
    </source>
</evidence>
<keyword evidence="2" id="KW-0540">Nuclease</keyword>
<proteinExistence type="predicted"/>
<name>A0A9Y2MZ29_9PSEU</name>
<protein>
    <submittedName>
        <fullName evidence="2">Uma2 family endonuclease</fullName>
    </submittedName>
</protein>
<dbReference type="CDD" id="cd06260">
    <property type="entry name" value="DUF820-like"/>
    <property type="match status" value="1"/>
</dbReference>
<sequence>MSALEWPHHLLTLDDWAELPETSEFHVEVVEGVLAVSPRPMSLHQLAIGCLPFVLNSQLPKNLRAVPEMEMVVESSPLTVRVPDVLVGSAEVIRANVPRIAASDVSLAIEILSEGTKRTDQVTKHFEYADAGIEHYWIIDLDAPVSMITYRLVDGDYENFGEHSGKVELEVAGAPVVLDLDVLAEDGVQKL</sequence>
<evidence type="ECO:0000313" key="3">
    <source>
        <dbReference type="Proteomes" id="UP001236014"/>
    </source>
</evidence>
<organism evidence="2 3">
    <name type="scientific">Amycolatopsis carbonis</name>
    <dbReference type="NCBI Taxonomy" id="715471"/>
    <lineage>
        <taxon>Bacteria</taxon>
        <taxon>Bacillati</taxon>
        <taxon>Actinomycetota</taxon>
        <taxon>Actinomycetes</taxon>
        <taxon>Pseudonocardiales</taxon>
        <taxon>Pseudonocardiaceae</taxon>
        <taxon>Amycolatopsis</taxon>
    </lineage>
</organism>
<dbReference type="KEGG" id="acab:QRX50_07020"/>
<dbReference type="Gene3D" id="3.90.1570.10">
    <property type="entry name" value="tt1808, chain A"/>
    <property type="match status" value="1"/>
</dbReference>
<dbReference type="InterPro" id="IPR008538">
    <property type="entry name" value="Uma2"/>
</dbReference>
<keyword evidence="2" id="KW-0378">Hydrolase</keyword>
<dbReference type="EMBL" id="CP127294">
    <property type="protein sequence ID" value="WIX80517.1"/>
    <property type="molecule type" value="Genomic_DNA"/>
</dbReference>
<dbReference type="GO" id="GO:0004519">
    <property type="term" value="F:endonuclease activity"/>
    <property type="evidence" value="ECO:0007669"/>
    <property type="project" value="UniProtKB-KW"/>
</dbReference>
<feature type="domain" description="Putative restriction endonuclease" evidence="1">
    <location>
        <begin position="15"/>
        <end position="171"/>
    </location>
</feature>
<gene>
    <name evidence="2" type="ORF">QRX50_07020</name>
</gene>
<dbReference type="InterPro" id="IPR012296">
    <property type="entry name" value="Nuclease_put_TT1808"/>
</dbReference>
<evidence type="ECO:0000259" key="1">
    <source>
        <dbReference type="Pfam" id="PF05685"/>
    </source>
</evidence>
<reference evidence="2 3" key="1">
    <citation type="submission" date="2023-06" db="EMBL/GenBank/DDBJ databases">
        <authorList>
            <person name="Oyuntsetseg B."/>
            <person name="Kim S.B."/>
        </authorList>
    </citation>
    <scope>NUCLEOTIDE SEQUENCE [LARGE SCALE GENOMIC DNA]</scope>
    <source>
        <strain evidence="2 3">2-15</strain>
    </source>
</reference>
<dbReference type="SUPFAM" id="SSF52980">
    <property type="entry name" value="Restriction endonuclease-like"/>
    <property type="match status" value="1"/>
</dbReference>
<dbReference type="InterPro" id="IPR011335">
    <property type="entry name" value="Restrct_endonuc-II-like"/>
</dbReference>
<dbReference type="Pfam" id="PF05685">
    <property type="entry name" value="Uma2"/>
    <property type="match status" value="1"/>
</dbReference>
<keyword evidence="3" id="KW-1185">Reference proteome</keyword>